<dbReference type="FunFam" id="3.40.640.10:FF:000004">
    <property type="entry name" value="Acetylornithine aminotransferase"/>
    <property type="match status" value="1"/>
</dbReference>
<dbReference type="Gene3D" id="3.40.50.720">
    <property type="entry name" value="NAD(P)-binding Rossmann-like Domain"/>
    <property type="match status" value="1"/>
</dbReference>
<dbReference type="GO" id="GO:0008483">
    <property type="term" value="F:transaminase activity"/>
    <property type="evidence" value="ECO:0007669"/>
    <property type="project" value="UniProtKB-KW"/>
</dbReference>
<evidence type="ECO:0000256" key="1">
    <source>
        <dbReference type="ARBA" id="ARBA00001933"/>
    </source>
</evidence>
<dbReference type="InterPro" id="IPR049704">
    <property type="entry name" value="Aminotrans_3_PPA_site"/>
</dbReference>
<dbReference type="EMBL" id="JXYA01000032">
    <property type="protein sequence ID" value="KJZ07718.1"/>
    <property type="molecule type" value="Genomic_DNA"/>
</dbReference>
<evidence type="ECO:0000256" key="3">
    <source>
        <dbReference type="ARBA" id="ARBA00022898"/>
    </source>
</evidence>
<dbReference type="InterPro" id="IPR036291">
    <property type="entry name" value="NAD(P)-bd_dom_sf"/>
</dbReference>
<dbReference type="Gene3D" id="3.90.1150.10">
    <property type="entry name" value="Aspartate Aminotransferase, domain 1"/>
    <property type="match status" value="1"/>
</dbReference>
<gene>
    <name evidence="4" type="ORF">TW77_14535</name>
</gene>
<evidence type="ECO:0000313" key="5">
    <source>
        <dbReference type="Proteomes" id="UP000033452"/>
    </source>
</evidence>
<evidence type="ECO:0000256" key="2">
    <source>
        <dbReference type="ARBA" id="ARBA00022576"/>
    </source>
</evidence>
<dbReference type="SUPFAM" id="SSF53383">
    <property type="entry name" value="PLP-dependent transferases"/>
    <property type="match status" value="1"/>
</dbReference>
<dbReference type="InterPro" id="IPR015424">
    <property type="entry name" value="PyrdxlP-dep_Trfase"/>
</dbReference>
<comment type="caution">
    <text evidence="4">The sequence shown here is derived from an EMBL/GenBank/DDBJ whole genome shotgun (WGS) entry which is preliminary data.</text>
</comment>
<dbReference type="PROSITE" id="PS00600">
    <property type="entry name" value="AA_TRANSFER_CLASS_3"/>
    <property type="match status" value="1"/>
</dbReference>
<dbReference type="InterPro" id="IPR005814">
    <property type="entry name" value="Aminotrans_3"/>
</dbReference>
<keyword evidence="3" id="KW-0663">Pyridoxal phosphate</keyword>
<name>A0A0F4QJ32_9GAMM</name>
<dbReference type="Pfam" id="PF00202">
    <property type="entry name" value="Aminotran_3"/>
    <property type="match status" value="1"/>
</dbReference>
<comment type="cofactor">
    <cofactor evidence="1">
        <name>pyridoxal 5'-phosphate</name>
        <dbReference type="ChEBI" id="CHEBI:597326"/>
    </cofactor>
</comment>
<proteinExistence type="predicted"/>
<dbReference type="AlphaFoldDB" id="A0A0F4QJ32"/>
<dbReference type="PANTHER" id="PTHR11986">
    <property type="entry name" value="AMINOTRANSFERASE CLASS III"/>
    <property type="match status" value="1"/>
</dbReference>
<dbReference type="PANTHER" id="PTHR11986:SF121">
    <property type="entry name" value="BLR3010 PROTEIN"/>
    <property type="match status" value="1"/>
</dbReference>
<dbReference type="CDD" id="cd00610">
    <property type="entry name" value="OAT_like"/>
    <property type="match status" value="1"/>
</dbReference>
<dbReference type="GO" id="GO:0030170">
    <property type="term" value="F:pyridoxal phosphate binding"/>
    <property type="evidence" value="ECO:0007669"/>
    <property type="project" value="InterPro"/>
</dbReference>
<dbReference type="RefSeq" id="WP_046005711.1">
    <property type="nucleotide sequence ID" value="NZ_JXYA01000032.1"/>
</dbReference>
<dbReference type="OrthoDB" id="9801052at2"/>
<evidence type="ECO:0000313" key="4">
    <source>
        <dbReference type="EMBL" id="KJZ07718.1"/>
    </source>
</evidence>
<keyword evidence="4" id="KW-0808">Transferase</keyword>
<organism evidence="4 5">
    <name type="scientific">Pseudoalteromonas rubra</name>
    <dbReference type="NCBI Taxonomy" id="43658"/>
    <lineage>
        <taxon>Bacteria</taxon>
        <taxon>Pseudomonadati</taxon>
        <taxon>Pseudomonadota</taxon>
        <taxon>Gammaproteobacteria</taxon>
        <taxon>Alteromonadales</taxon>
        <taxon>Pseudoalteromonadaceae</taxon>
        <taxon>Pseudoalteromonas</taxon>
    </lineage>
</organism>
<reference evidence="4 5" key="1">
    <citation type="journal article" date="2015" name="BMC Genomics">
        <title>Genome mining reveals unlocked bioactive potential of marine Gram-negative bacteria.</title>
        <authorList>
            <person name="Machado H."/>
            <person name="Sonnenschein E.C."/>
            <person name="Melchiorsen J."/>
            <person name="Gram L."/>
        </authorList>
    </citation>
    <scope>NUCLEOTIDE SEQUENCE [LARGE SCALE GENOMIC DNA]</scope>
    <source>
        <strain evidence="4 5">S2471</strain>
    </source>
</reference>
<dbReference type="PATRIC" id="fig|43658.5.peg.3075"/>
<dbReference type="InterPro" id="IPR015422">
    <property type="entry name" value="PyrdxlP-dep_Trfase_small"/>
</dbReference>
<dbReference type="Proteomes" id="UP000033452">
    <property type="component" value="Unassembled WGS sequence"/>
</dbReference>
<protein>
    <submittedName>
        <fullName evidence="4">Acetylornithine aminotransferase</fullName>
    </submittedName>
</protein>
<dbReference type="SUPFAM" id="SSF51735">
    <property type="entry name" value="NAD(P)-binding Rossmann-fold domains"/>
    <property type="match status" value="1"/>
</dbReference>
<dbReference type="GO" id="GO:0042802">
    <property type="term" value="F:identical protein binding"/>
    <property type="evidence" value="ECO:0007669"/>
    <property type="project" value="TreeGrafter"/>
</dbReference>
<dbReference type="InterPro" id="IPR050103">
    <property type="entry name" value="Class-III_PLP-dep_AT"/>
</dbReference>
<keyword evidence="5" id="KW-1185">Reference proteome</keyword>
<accession>A0A0F4QJ32</accession>
<dbReference type="InterPro" id="IPR015421">
    <property type="entry name" value="PyrdxlP-dep_Trfase_major"/>
</dbReference>
<dbReference type="Gene3D" id="3.40.640.10">
    <property type="entry name" value="Type I PLP-dependent aspartate aminotransferase-like (Major domain)"/>
    <property type="match status" value="1"/>
</dbReference>
<keyword evidence="2 4" id="KW-0032">Aminotransferase</keyword>
<sequence length="850" mass="93477">MKFGFIAHPTSVGLKRYVKMLDLLQRNTQDQHTGYNRELWGKANLVPFMNFAKITSASGATCEGMIKYMPLIAEEMIADPRGIAERVVAGVEEFVADGAELVGLGGFTSIVGRRGEATAAKSPIPITSGNSLTTYAGYKALMQIKEWLDINPEKETVAIVGYPGSICLALSRLLLAEGFNLKLLHRAGHKDKAEMLSHLPEQYHHRVSLTGNPDDLYGECKLFAGATSAGDVIDVAKLQPGSIFIDVALPRDVNVDTRPARDDILIIDGGCVTATDAVKLGGESLNVTIKQQLNGCMAETIVLALEQRRENYSLGRYLEPVKVLEIGELAEKHGFYAYPLASFGERIDRQHVTNLKRYYHQDIYAIDKGDTSQRLTFIDNILTQDPAKEDTLDRHHQFINPMMVEFLKQQRCDNVFRKAEGTILYDNEGTGYLDMVAGYGCLNLGHNPTAVSEAVKSFLDEQGPNFIQYISVPEHTAKLAEVLCHLAPGDMGRVFFSNSGTEAVEAAIKLAKAATGKPGIAYLKNSYHGKTLGALSITGREKHRKYFQPLIQAMVEVPFADLDALREALQRDDVGALMIEPIQGEGGVHVPPAGYLSAVQQICRDTGTLLMVDEIQTGLARTGKLFACEWEDIEPDVLMLSKSLSGGLMPIGATLCRSDVWQRAYGTSDRFLVHTSTFGGGNLASVAALTALREIVAQDLAARSDELGSYFKAELQAIADKYPFVAEIRGKGLMLGIQFEQTFDGAVAASAREFATRLPGDWHSTWKFLPDPVREHLQAAMERMEQTLGEMFCLKFVTKFCLDHQILTFVTANSSTVIRIQPPLVITRPEIDRFVSAFSTVCEELSTFLD</sequence>